<dbReference type="STRING" id="578459.A0A0P9EX76"/>
<gene>
    <name evidence="2" type="ORF">RHOBADRAFT_16288</name>
</gene>
<dbReference type="InterPro" id="IPR014044">
    <property type="entry name" value="CAP_dom"/>
</dbReference>
<dbReference type="PANTHER" id="PTHR10334">
    <property type="entry name" value="CYSTEINE-RICH SECRETORY PROTEIN-RELATED"/>
    <property type="match status" value="1"/>
</dbReference>
<evidence type="ECO:0000259" key="1">
    <source>
        <dbReference type="SMART" id="SM00198"/>
    </source>
</evidence>
<evidence type="ECO:0000313" key="3">
    <source>
        <dbReference type="Proteomes" id="UP000053890"/>
    </source>
</evidence>
<accession>A0A0P9EX76</accession>
<proteinExistence type="predicted"/>
<dbReference type="SMART" id="SM00198">
    <property type="entry name" value="SCP"/>
    <property type="match status" value="1"/>
</dbReference>
<dbReference type="EMBL" id="KQ474081">
    <property type="protein sequence ID" value="KPV74048.1"/>
    <property type="molecule type" value="Genomic_DNA"/>
</dbReference>
<dbReference type="InterPro" id="IPR001283">
    <property type="entry name" value="CRISP-related"/>
</dbReference>
<name>A0A0P9EX76_RHOGW</name>
<evidence type="ECO:0000313" key="2">
    <source>
        <dbReference type="EMBL" id="KPV74048.1"/>
    </source>
</evidence>
<dbReference type="GeneID" id="28972755"/>
<dbReference type="AlphaFoldDB" id="A0A0P9EX76"/>
<dbReference type="Proteomes" id="UP000053890">
    <property type="component" value="Unassembled WGS sequence"/>
</dbReference>
<dbReference type="OrthoDB" id="337038at2759"/>
<dbReference type="SUPFAM" id="SSF55797">
    <property type="entry name" value="PR-1-like"/>
    <property type="match status" value="1"/>
</dbReference>
<dbReference type="RefSeq" id="XP_018270097.1">
    <property type="nucleotide sequence ID" value="XM_018412306.1"/>
</dbReference>
<organism evidence="2 3">
    <name type="scientific">Rhodotorula graminis (strain WP1)</name>
    <dbReference type="NCBI Taxonomy" id="578459"/>
    <lineage>
        <taxon>Eukaryota</taxon>
        <taxon>Fungi</taxon>
        <taxon>Dikarya</taxon>
        <taxon>Basidiomycota</taxon>
        <taxon>Pucciniomycotina</taxon>
        <taxon>Microbotryomycetes</taxon>
        <taxon>Sporidiobolales</taxon>
        <taxon>Sporidiobolaceae</taxon>
        <taxon>Rhodotorula</taxon>
    </lineage>
</organism>
<protein>
    <recommendedName>
        <fullName evidence="1">SCP domain-containing protein</fullName>
    </recommendedName>
</protein>
<sequence length="227" mass="24937">LSEHNTFRALHSAPALVWNQTLADKAASWANKCVFQHSQGALGRYGENLAASAGSGVTVQTALSGIKAWEAEAPDYTPDNPNYSHFTQMVWKASKQLGCYQASCPAGSIFDARYGVNSVRPRRRFLARIPLDIPDGHFPRSCSSSSASTTLLYVPLFFGEAALDRCLTIPFFPQGNVVRRARLPLLPSELRLTLLLFSPPRRRPRSTRRATYVIVPQSLVLECASGS</sequence>
<keyword evidence="3" id="KW-1185">Reference proteome</keyword>
<dbReference type="PRINTS" id="PR00837">
    <property type="entry name" value="V5TPXLIKE"/>
</dbReference>
<feature type="non-terminal residue" evidence="2">
    <location>
        <position position="1"/>
    </location>
</feature>
<dbReference type="Gene3D" id="3.40.33.10">
    <property type="entry name" value="CAP"/>
    <property type="match status" value="1"/>
</dbReference>
<dbReference type="InterPro" id="IPR035940">
    <property type="entry name" value="CAP_sf"/>
</dbReference>
<feature type="domain" description="SCP" evidence="1">
    <location>
        <begin position="1"/>
        <end position="127"/>
    </location>
</feature>
<dbReference type="Pfam" id="PF00188">
    <property type="entry name" value="CAP"/>
    <property type="match status" value="1"/>
</dbReference>
<reference evidence="2 3" key="1">
    <citation type="journal article" date="2015" name="Front. Microbiol.">
        <title>Genome sequence of the plant growth promoting endophytic yeast Rhodotorula graminis WP1.</title>
        <authorList>
            <person name="Firrincieli A."/>
            <person name="Otillar R."/>
            <person name="Salamov A."/>
            <person name="Schmutz J."/>
            <person name="Khan Z."/>
            <person name="Redman R.S."/>
            <person name="Fleck N.D."/>
            <person name="Lindquist E."/>
            <person name="Grigoriev I.V."/>
            <person name="Doty S.L."/>
        </authorList>
    </citation>
    <scope>NUCLEOTIDE SEQUENCE [LARGE SCALE GENOMIC DNA]</scope>
    <source>
        <strain evidence="2 3">WP1</strain>
    </source>
</reference>